<dbReference type="Gene3D" id="2.40.50.140">
    <property type="entry name" value="Nucleic acid-binding proteins"/>
    <property type="match status" value="1"/>
</dbReference>
<keyword evidence="1 2" id="KW-0238">DNA-binding</keyword>
<feature type="region of interest" description="Disordered" evidence="4">
    <location>
        <begin position="103"/>
        <end position="127"/>
    </location>
</feature>
<evidence type="ECO:0000313" key="5">
    <source>
        <dbReference type="EMBL" id="SET75405.1"/>
    </source>
</evidence>
<name>A0A1I0GVL3_9FIRM</name>
<dbReference type="Proteomes" id="UP000199568">
    <property type="component" value="Unassembled WGS sequence"/>
</dbReference>
<dbReference type="PANTHER" id="PTHR10302">
    <property type="entry name" value="SINGLE-STRANDED DNA-BINDING PROTEIN"/>
    <property type="match status" value="1"/>
</dbReference>
<gene>
    <name evidence="5" type="ORF">SAMN05660297_03392</name>
</gene>
<dbReference type="OrthoDB" id="9809878at2"/>
<dbReference type="PIRSF" id="PIRSF002070">
    <property type="entry name" value="SSB"/>
    <property type="match status" value="1"/>
</dbReference>
<keyword evidence="6" id="KW-1185">Reference proteome</keyword>
<dbReference type="CDD" id="cd04496">
    <property type="entry name" value="SSB_OBF"/>
    <property type="match status" value="1"/>
</dbReference>
<dbReference type="InterPro" id="IPR011344">
    <property type="entry name" value="ssDNA-bd"/>
</dbReference>
<dbReference type="AlphaFoldDB" id="A0A1I0GVL3"/>
<dbReference type="GO" id="GO:0006260">
    <property type="term" value="P:DNA replication"/>
    <property type="evidence" value="ECO:0007669"/>
    <property type="project" value="InterPro"/>
</dbReference>
<evidence type="ECO:0000256" key="4">
    <source>
        <dbReference type="SAM" id="MobiDB-lite"/>
    </source>
</evidence>
<dbReference type="InterPro" id="IPR012340">
    <property type="entry name" value="NA-bd_OB-fold"/>
</dbReference>
<dbReference type="SUPFAM" id="SSF50249">
    <property type="entry name" value="Nucleic acid-binding proteins"/>
    <property type="match status" value="1"/>
</dbReference>
<reference evidence="5 6" key="1">
    <citation type="submission" date="2016-10" db="EMBL/GenBank/DDBJ databases">
        <authorList>
            <person name="de Groot N.N."/>
        </authorList>
    </citation>
    <scope>NUCLEOTIDE SEQUENCE [LARGE SCALE GENOMIC DNA]</scope>
    <source>
        <strain evidence="5 6">DSM 18979</strain>
    </source>
</reference>
<dbReference type="Pfam" id="PF00436">
    <property type="entry name" value="SSB"/>
    <property type="match status" value="1"/>
</dbReference>
<evidence type="ECO:0000256" key="3">
    <source>
        <dbReference type="PIRNR" id="PIRNR002070"/>
    </source>
</evidence>
<dbReference type="InterPro" id="IPR000424">
    <property type="entry name" value="Primosome_PriB/ssb"/>
</dbReference>
<dbReference type="HAMAP" id="MF_00984">
    <property type="entry name" value="SSB"/>
    <property type="match status" value="1"/>
</dbReference>
<organism evidence="5 6">
    <name type="scientific">Natronincola peptidivorans</name>
    <dbReference type="NCBI Taxonomy" id="426128"/>
    <lineage>
        <taxon>Bacteria</taxon>
        <taxon>Bacillati</taxon>
        <taxon>Bacillota</taxon>
        <taxon>Clostridia</taxon>
        <taxon>Peptostreptococcales</taxon>
        <taxon>Natronincolaceae</taxon>
        <taxon>Natronincola</taxon>
    </lineage>
</organism>
<comment type="caution">
    <text evidence="2">Lacks conserved residue(s) required for the propagation of feature annotation.</text>
</comment>
<accession>A0A1I0GVL3</accession>
<dbReference type="EMBL" id="FOHU01000027">
    <property type="protein sequence ID" value="SET75405.1"/>
    <property type="molecule type" value="Genomic_DNA"/>
</dbReference>
<dbReference type="GO" id="GO:0009295">
    <property type="term" value="C:nucleoid"/>
    <property type="evidence" value="ECO:0007669"/>
    <property type="project" value="TreeGrafter"/>
</dbReference>
<comment type="subunit">
    <text evidence="2">Homotetramer.</text>
</comment>
<dbReference type="GO" id="GO:0003697">
    <property type="term" value="F:single-stranded DNA binding"/>
    <property type="evidence" value="ECO:0007669"/>
    <property type="project" value="UniProtKB-UniRule"/>
</dbReference>
<protein>
    <recommendedName>
        <fullName evidence="2 3">Single-stranded DNA-binding protein</fullName>
        <shortName evidence="2">SSB</shortName>
    </recommendedName>
</protein>
<evidence type="ECO:0000256" key="2">
    <source>
        <dbReference type="HAMAP-Rule" id="MF_00984"/>
    </source>
</evidence>
<proteinExistence type="inferred from homology"/>
<dbReference type="STRING" id="426128.SAMN05660297_03392"/>
<sequence length="146" mass="16222">MNIVALIGRLARDPELRFTASGKAVATFSIAVNKPFSKTNEADFFNIVVWEKSAENCANYLSKGSLVGVEGRLQSRSYETQAGDKRYVTEIVANRVEFLEWGNKENKTNNNSNNNKSADKTDDFGNADIDLDDFQAIDDDEDGVPF</sequence>
<dbReference type="PANTHER" id="PTHR10302:SF27">
    <property type="entry name" value="SINGLE-STRANDED DNA-BINDING PROTEIN"/>
    <property type="match status" value="1"/>
</dbReference>
<dbReference type="PROSITE" id="PS50935">
    <property type="entry name" value="SSB"/>
    <property type="match status" value="1"/>
</dbReference>
<dbReference type="NCBIfam" id="TIGR00621">
    <property type="entry name" value="ssb"/>
    <property type="match status" value="1"/>
</dbReference>
<dbReference type="RefSeq" id="WP_090446689.1">
    <property type="nucleotide sequence ID" value="NZ_FOHU01000027.1"/>
</dbReference>
<evidence type="ECO:0000313" key="6">
    <source>
        <dbReference type="Proteomes" id="UP000199568"/>
    </source>
</evidence>
<evidence type="ECO:0000256" key="1">
    <source>
        <dbReference type="ARBA" id="ARBA00023125"/>
    </source>
</evidence>